<feature type="domain" description="BTB" evidence="1">
    <location>
        <begin position="140"/>
        <end position="243"/>
    </location>
</feature>
<dbReference type="Proteomes" id="UP001620626">
    <property type="component" value="Unassembled WGS sequence"/>
</dbReference>
<proteinExistence type="predicted"/>
<dbReference type="InterPro" id="IPR000210">
    <property type="entry name" value="BTB/POZ_dom"/>
</dbReference>
<dbReference type="PANTHER" id="PTHR22744">
    <property type="entry name" value="HELIX LOOP HELIX PROTEIN 21-RELATED"/>
    <property type="match status" value="1"/>
</dbReference>
<dbReference type="AlphaFoldDB" id="A0ABD2L4U7"/>
<dbReference type="InterPro" id="IPR011333">
    <property type="entry name" value="SKP1/BTB/POZ_sf"/>
</dbReference>
<dbReference type="SMART" id="SM00225">
    <property type="entry name" value="BTB"/>
    <property type="match status" value="1"/>
</dbReference>
<name>A0ABD2L4U7_9BILA</name>
<dbReference type="Pfam" id="PF00651">
    <property type="entry name" value="BTB"/>
    <property type="match status" value="1"/>
</dbReference>
<dbReference type="Gene3D" id="3.30.710.10">
    <property type="entry name" value="Potassium Channel Kv1.1, Chain A"/>
    <property type="match status" value="1"/>
</dbReference>
<accession>A0ABD2L4U7</accession>
<gene>
    <name evidence="2" type="ORF">niasHT_014973</name>
</gene>
<reference evidence="2 3" key="1">
    <citation type="submission" date="2024-10" db="EMBL/GenBank/DDBJ databases">
        <authorList>
            <person name="Kim D."/>
        </authorList>
    </citation>
    <scope>NUCLEOTIDE SEQUENCE [LARGE SCALE GENOMIC DNA]</scope>
    <source>
        <strain evidence="2">BH-2024</strain>
    </source>
</reference>
<dbReference type="EMBL" id="JBICBT010000548">
    <property type="protein sequence ID" value="KAL3110255.1"/>
    <property type="molecule type" value="Genomic_DNA"/>
</dbReference>
<evidence type="ECO:0000313" key="3">
    <source>
        <dbReference type="Proteomes" id="UP001620626"/>
    </source>
</evidence>
<dbReference type="SUPFAM" id="SSF54695">
    <property type="entry name" value="POZ domain"/>
    <property type="match status" value="1"/>
</dbReference>
<comment type="caution">
    <text evidence="2">The sequence shown here is derived from an EMBL/GenBank/DDBJ whole genome shotgun (WGS) entry which is preliminary data.</text>
</comment>
<evidence type="ECO:0000259" key="1">
    <source>
        <dbReference type="SMART" id="SM00225"/>
    </source>
</evidence>
<protein>
    <recommendedName>
        <fullName evidence="1">BTB domain-containing protein</fullName>
    </recommendedName>
</protein>
<organism evidence="2 3">
    <name type="scientific">Heterodera trifolii</name>
    <dbReference type="NCBI Taxonomy" id="157864"/>
    <lineage>
        <taxon>Eukaryota</taxon>
        <taxon>Metazoa</taxon>
        <taxon>Ecdysozoa</taxon>
        <taxon>Nematoda</taxon>
        <taxon>Chromadorea</taxon>
        <taxon>Rhabditida</taxon>
        <taxon>Tylenchina</taxon>
        <taxon>Tylenchomorpha</taxon>
        <taxon>Tylenchoidea</taxon>
        <taxon>Heteroderidae</taxon>
        <taxon>Heteroderinae</taxon>
        <taxon>Heterodera</taxon>
    </lineage>
</organism>
<evidence type="ECO:0000313" key="2">
    <source>
        <dbReference type="EMBL" id="KAL3110255.1"/>
    </source>
</evidence>
<keyword evidence="3" id="KW-1185">Reference proteome</keyword>
<dbReference type="PANTHER" id="PTHR22744:SF14">
    <property type="entry name" value="BTB DOMAIN-CONTAINING PROTEIN-RELATED"/>
    <property type="match status" value="1"/>
</dbReference>
<sequence length="303" mass="34854">MGIFDKFIVVYEKSFSDLKIKGSVDHCPQHNYFIKLCEHCKMNRENNSVKFAEITQFAALRVFVVKDISNASVEGVPFAQIILWGWNNGAQVIKQTKMLNTGGSELFNVDYSFDSFVIRILKKREKAVKNPLPPFDSSDDELSVQIGEKQLTVSAHWLMSVSPVIRLMLNTEMREKQQRLITLNDLGVDMEQFMDFLEAISPVALQCPILPNPENVLVLLKLADFFQVDWLKSRCETHLANCVEIPLINRFLLIEQFRLNNLKNYFLHLDAQNSRDFFKSNRKKLSSVISNESYGAFIFQLCG</sequence>